<feature type="domain" description="3-keto-alpha-glucoside-1,2-lyase/3-keto-2-hydroxy-glucal hydratase" evidence="1">
    <location>
        <begin position="36"/>
        <end position="221"/>
    </location>
</feature>
<sequence length="450" mass="50765">MASVKKSSWLFALLAFVLVGMGVAISPSSCWAEPRFEPLFDGKDLNGWVYVGQAPGYEVRDGTIICPAGCSGNLFTEKEYSDFVLDVDFRLSQNANNGIGIRAPLQGDAAYMGMEIQILDDSGPMYQHLQPWQYCGSIYNVVPAKRGALKPVGEWNHEEITAIGRHIRVVINGRMVVDADLNKIVDPTILMHHPGMLRDTGHIGLLGHEPTEVDFKNIYIKDLSHPRPDNVPPHGFKALFDGKDLRGWRGWAGDPPTRAKMTEAEWAAAVKRATAEALKHWKVVDGVITYDGKNNNLCTVRDYGNFELLVDWKIPPHGDSGIYLRGSPQVQIWDNPIGSGGLYNNQKNPSNPIVFADNPIGEWNRFRILMIGDKVTVYLNNKLVVWNVTLENYWERDKPIYPIGPIELQHHWTPLWFKNIYIRELPLLPEQRAAIQQLHWPGLPHDLAKR</sequence>
<gene>
    <name evidence="2" type="ORF">CCALI_00393</name>
</gene>
<evidence type="ECO:0000313" key="3">
    <source>
        <dbReference type="Proteomes" id="UP000014227"/>
    </source>
</evidence>
<dbReference type="GO" id="GO:0016787">
    <property type="term" value="F:hydrolase activity"/>
    <property type="evidence" value="ECO:0007669"/>
    <property type="project" value="InterPro"/>
</dbReference>
<dbReference type="KEGG" id="ccz:CCALI_00393"/>
<name>S0ET50_CHTCT</name>
<evidence type="ECO:0000313" key="2">
    <source>
        <dbReference type="EMBL" id="CCW34230.1"/>
    </source>
</evidence>
<keyword evidence="3" id="KW-1185">Reference proteome</keyword>
<accession>S0ET50</accession>
<reference evidence="3" key="1">
    <citation type="submission" date="2013-03" db="EMBL/GenBank/DDBJ databases">
        <title>Genome sequence of Chthonomonas calidirosea, the first sequenced genome from the Armatimonadetes phylum (formally candidate division OP10).</title>
        <authorList>
            <person name="Lee K.C.Y."/>
            <person name="Morgan X.C."/>
            <person name="Dunfield P.F."/>
            <person name="Tamas I."/>
            <person name="Houghton K.M."/>
            <person name="Vyssotski M."/>
            <person name="Ryan J.L.J."/>
            <person name="Lagutin K."/>
            <person name="McDonald I.R."/>
            <person name="Stott M.B."/>
        </authorList>
    </citation>
    <scope>NUCLEOTIDE SEQUENCE [LARGE SCALE GENOMIC DNA]</scope>
    <source>
        <strain evidence="3">DSM 23976 / ICMP 18418 / T49</strain>
    </source>
</reference>
<evidence type="ECO:0000259" key="1">
    <source>
        <dbReference type="Pfam" id="PF06439"/>
    </source>
</evidence>
<organism evidence="2 3">
    <name type="scientific">Chthonomonas calidirosea (strain DSM 23976 / ICMP 18418 / T49)</name>
    <dbReference type="NCBI Taxonomy" id="1303518"/>
    <lineage>
        <taxon>Bacteria</taxon>
        <taxon>Bacillati</taxon>
        <taxon>Armatimonadota</taxon>
        <taxon>Chthonomonadia</taxon>
        <taxon>Chthonomonadales</taxon>
        <taxon>Chthonomonadaceae</taxon>
        <taxon>Chthonomonas</taxon>
    </lineage>
</organism>
<dbReference type="HOGENOM" id="CLU_050017_0_0_0"/>
<feature type="domain" description="3-keto-alpha-glucoside-1,2-lyase/3-keto-2-hydroxy-glucal hydratase" evidence="1">
    <location>
        <begin position="235"/>
        <end position="423"/>
    </location>
</feature>
<dbReference type="InterPro" id="IPR010496">
    <property type="entry name" value="AL/BT2_dom"/>
</dbReference>
<protein>
    <recommendedName>
        <fullName evidence="1">3-keto-alpha-glucoside-1,2-lyase/3-keto-2-hydroxy-glucal hydratase domain-containing protein</fullName>
    </recommendedName>
</protein>
<dbReference type="STRING" id="454171.CP488_00763"/>
<dbReference type="Gene3D" id="2.60.120.560">
    <property type="entry name" value="Exo-inulinase, domain 1"/>
    <property type="match status" value="2"/>
</dbReference>
<dbReference type="eggNOG" id="COG1413">
    <property type="taxonomic scope" value="Bacteria"/>
</dbReference>
<dbReference type="PATRIC" id="fig|1303518.3.peg.401"/>
<dbReference type="EMBL" id="HF951689">
    <property type="protein sequence ID" value="CCW34230.1"/>
    <property type="molecule type" value="Genomic_DNA"/>
</dbReference>
<dbReference type="AlphaFoldDB" id="S0ET50"/>
<dbReference type="Pfam" id="PF06439">
    <property type="entry name" value="3keto-disac_hyd"/>
    <property type="match status" value="2"/>
</dbReference>
<dbReference type="InParanoid" id="S0ET50"/>
<proteinExistence type="predicted"/>
<dbReference type="Proteomes" id="UP000014227">
    <property type="component" value="Chromosome I"/>
</dbReference>